<gene>
    <name evidence="2" type="ORF">RhiirC2_794230</name>
</gene>
<sequence length="150" mass="17412">MLEFVLPSLNTNILRFTDPFSGLLKRPCFGLYRRKKSLPIESLDPKIFTFKVEPLINADSDRLCGIFWMMSNQISLWSCYFDVILHDNTSRINKYNYPLSLFILVDNNGKLQLGAQTFLNDETQESYEWGLQQMLDTTGSKPRIILTDMS</sequence>
<evidence type="ECO:0000259" key="1">
    <source>
        <dbReference type="Pfam" id="PF10551"/>
    </source>
</evidence>
<evidence type="ECO:0000313" key="3">
    <source>
        <dbReference type="Proteomes" id="UP000233469"/>
    </source>
</evidence>
<proteinExistence type="predicted"/>
<dbReference type="InterPro" id="IPR018289">
    <property type="entry name" value="MULE_transposase_dom"/>
</dbReference>
<reference evidence="2 3" key="2">
    <citation type="submission" date="2017-10" db="EMBL/GenBank/DDBJ databases">
        <title>Extensive intraspecific genome diversity in a model arbuscular mycorrhizal fungus.</title>
        <authorList>
            <person name="Chen E.C.H."/>
            <person name="Morin E."/>
            <person name="Baudet D."/>
            <person name="Noel J."/>
            <person name="Ndikumana S."/>
            <person name="Charron P."/>
            <person name="St-Onge C."/>
            <person name="Giorgi J."/>
            <person name="Grigoriev I.V."/>
            <person name="Roux C."/>
            <person name="Martin F.M."/>
            <person name="Corradi N."/>
        </authorList>
    </citation>
    <scope>NUCLEOTIDE SEQUENCE [LARGE SCALE GENOMIC DNA]</scope>
    <source>
        <strain evidence="2 3">C2</strain>
    </source>
</reference>
<accession>A0A2N1MDY1</accession>
<dbReference type="VEuPathDB" id="FungiDB:FUN_014680"/>
<dbReference type="VEuPathDB" id="FungiDB:RhiirA1_474604"/>
<dbReference type="AlphaFoldDB" id="A0A2N1MDY1"/>
<dbReference type="PANTHER" id="PTHR47718">
    <property type="entry name" value="OS01G0519700 PROTEIN"/>
    <property type="match status" value="1"/>
</dbReference>
<feature type="domain" description="MULE transposase" evidence="1">
    <location>
        <begin position="83"/>
        <end position="149"/>
    </location>
</feature>
<name>A0A2N1MDY1_9GLOM</name>
<reference evidence="2 3" key="1">
    <citation type="submission" date="2016-04" db="EMBL/GenBank/DDBJ databases">
        <title>Genome analyses suggest a sexual origin of heterokaryosis in a supposedly ancient asexual fungus.</title>
        <authorList>
            <person name="Ropars J."/>
            <person name="Sedzielewska K."/>
            <person name="Noel J."/>
            <person name="Charron P."/>
            <person name="Farinelli L."/>
            <person name="Marton T."/>
            <person name="Kruger M."/>
            <person name="Pelin A."/>
            <person name="Brachmann A."/>
            <person name="Corradi N."/>
        </authorList>
    </citation>
    <scope>NUCLEOTIDE SEQUENCE [LARGE SCALE GENOMIC DNA]</scope>
    <source>
        <strain evidence="2 3">C2</strain>
    </source>
</reference>
<evidence type="ECO:0000313" key="2">
    <source>
        <dbReference type="EMBL" id="PKK59845.1"/>
    </source>
</evidence>
<dbReference type="Pfam" id="PF10551">
    <property type="entry name" value="MULE"/>
    <property type="match status" value="1"/>
</dbReference>
<organism evidence="2 3">
    <name type="scientific">Rhizophagus irregularis</name>
    <dbReference type="NCBI Taxonomy" id="588596"/>
    <lineage>
        <taxon>Eukaryota</taxon>
        <taxon>Fungi</taxon>
        <taxon>Fungi incertae sedis</taxon>
        <taxon>Mucoromycota</taxon>
        <taxon>Glomeromycotina</taxon>
        <taxon>Glomeromycetes</taxon>
        <taxon>Glomerales</taxon>
        <taxon>Glomeraceae</taxon>
        <taxon>Rhizophagus</taxon>
    </lineage>
</organism>
<dbReference type="PANTHER" id="PTHR47718:SF3">
    <property type="entry name" value="PROTEIN FAR1-RELATED SEQUENCE 5-LIKE"/>
    <property type="match status" value="1"/>
</dbReference>
<dbReference type="Proteomes" id="UP000233469">
    <property type="component" value="Unassembled WGS sequence"/>
</dbReference>
<dbReference type="EMBL" id="LLXL01002847">
    <property type="protein sequence ID" value="PKK59845.1"/>
    <property type="molecule type" value="Genomic_DNA"/>
</dbReference>
<comment type="caution">
    <text evidence="2">The sequence shown here is derived from an EMBL/GenBank/DDBJ whole genome shotgun (WGS) entry which is preliminary data.</text>
</comment>
<protein>
    <recommendedName>
        <fullName evidence="1">MULE transposase domain-containing protein</fullName>
    </recommendedName>
</protein>
<dbReference type="VEuPathDB" id="FungiDB:RhiirFUN_017333"/>